<gene>
    <name evidence="1" type="ORF">ACFFVF_20115</name>
</gene>
<dbReference type="InterPro" id="IPR007391">
    <property type="entry name" value="Vancomycin_resist_VanW"/>
</dbReference>
<dbReference type="InterPro" id="IPR052913">
    <property type="entry name" value="Glycopeptide_resist_protein"/>
</dbReference>
<evidence type="ECO:0000313" key="2">
    <source>
        <dbReference type="Proteomes" id="UP001589607"/>
    </source>
</evidence>
<dbReference type="Proteomes" id="UP001589607">
    <property type="component" value="Unassembled WGS sequence"/>
</dbReference>
<dbReference type="PANTHER" id="PTHR35788:SF1">
    <property type="entry name" value="EXPORTED PROTEIN"/>
    <property type="match status" value="1"/>
</dbReference>
<dbReference type="EMBL" id="JBHMEY010000096">
    <property type="protein sequence ID" value="MFB9098818.1"/>
    <property type="molecule type" value="Genomic_DNA"/>
</dbReference>
<dbReference type="Pfam" id="PF04294">
    <property type="entry name" value="VanW"/>
    <property type="match status" value="1"/>
</dbReference>
<accession>A0ABV5GTV3</accession>
<proteinExistence type="predicted"/>
<dbReference type="RefSeq" id="WP_236457157.1">
    <property type="nucleotide sequence ID" value="NZ_CBCSGE010000012.1"/>
</dbReference>
<dbReference type="PANTHER" id="PTHR35788">
    <property type="entry name" value="EXPORTED PROTEIN-RELATED"/>
    <property type="match status" value="1"/>
</dbReference>
<comment type="caution">
    <text evidence="1">The sequence shown here is derived from an EMBL/GenBank/DDBJ whole genome shotgun (WGS) entry which is preliminary data.</text>
</comment>
<reference evidence="1 2" key="1">
    <citation type="submission" date="2024-09" db="EMBL/GenBank/DDBJ databases">
        <authorList>
            <person name="Sun Q."/>
            <person name="Mori K."/>
        </authorList>
    </citation>
    <scope>NUCLEOTIDE SEQUENCE [LARGE SCALE GENOMIC DNA]</scope>
    <source>
        <strain evidence="1 2">CECT 7955</strain>
    </source>
</reference>
<keyword evidence="2" id="KW-1185">Reference proteome</keyword>
<protein>
    <submittedName>
        <fullName evidence="1">VanW family protein</fullName>
    </submittedName>
</protein>
<organism evidence="1 2">
    <name type="scientific">Flavobacterium jumunjinense</name>
    <dbReference type="NCBI Taxonomy" id="998845"/>
    <lineage>
        <taxon>Bacteria</taxon>
        <taxon>Pseudomonadati</taxon>
        <taxon>Bacteroidota</taxon>
        <taxon>Flavobacteriia</taxon>
        <taxon>Flavobacteriales</taxon>
        <taxon>Flavobacteriaceae</taxon>
        <taxon>Flavobacterium</taxon>
    </lineage>
</organism>
<evidence type="ECO:0000313" key="1">
    <source>
        <dbReference type="EMBL" id="MFB9098818.1"/>
    </source>
</evidence>
<name>A0ABV5GTV3_9FLAO</name>
<sequence>MKKWIPKIWKVRLKLGIRSLKDYKINFAKPSEGKINFAFKVGTTQEIKKGNYFENKVHNFKIAKERIEKVVVYPNQVFSFWKIIGNPTEKNKFKKGRNIVNGTISEEVGGGLCQISTLIYVTALKSNFEIIERYNHSVDIYSEEDRFTPLGSDATVVYGYKDLRIKNNKSFPICFSFKIDDKSIICTVGSEKQIIESELNFIRYENQVQKRIRVVTIIDNSEKYESNYAIQ</sequence>